<dbReference type="AlphaFoldDB" id="A0A1R1ALS1"/>
<evidence type="ECO:0000256" key="1">
    <source>
        <dbReference type="SAM" id="MobiDB-lite"/>
    </source>
</evidence>
<protein>
    <submittedName>
        <fullName evidence="2">Uncharacterized protein</fullName>
    </submittedName>
</protein>
<feature type="compositionally biased region" description="Polar residues" evidence="1">
    <location>
        <begin position="34"/>
        <end position="46"/>
    </location>
</feature>
<name>A0A1R1ALS1_PAELA</name>
<organism evidence="2 3">
    <name type="scientific">Paenibacillus lautus</name>
    <name type="common">Bacillus lautus</name>
    <dbReference type="NCBI Taxonomy" id="1401"/>
    <lineage>
        <taxon>Bacteria</taxon>
        <taxon>Bacillati</taxon>
        <taxon>Bacillota</taxon>
        <taxon>Bacilli</taxon>
        <taxon>Bacillales</taxon>
        <taxon>Paenibacillaceae</taxon>
        <taxon>Paenibacillus</taxon>
    </lineage>
</organism>
<dbReference type="EMBL" id="MRTF01000022">
    <property type="protein sequence ID" value="OME86440.1"/>
    <property type="molecule type" value="Genomic_DNA"/>
</dbReference>
<dbReference type="RefSeq" id="WP_076326508.1">
    <property type="nucleotide sequence ID" value="NZ_MRTF01000022.1"/>
</dbReference>
<comment type="caution">
    <text evidence="2">The sequence shown here is derived from an EMBL/GenBank/DDBJ whole genome shotgun (WGS) entry which is preliminary data.</text>
</comment>
<proteinExistence type="predicted"/>
<reference evidence="2 3" key="1">
    <citation type="submission" date="2016-11" db="EMBL/GenBank/DDBJ databases">
        <title>Paenibacillus species isolates.</title>
        <authorList>
            <person name="Beno S.M."/>
        </authorList>
    </citation>
    <scope>NUCLEOTIDE SEQUENCE [LARGE SCALE GENOMIC DNA]</scope>
    <source>
        <strain evidence="2 3">FSL F4-0100</strain>
    </source>
</reference>
<evidence type="ECO:0000313" key="3">
    <source>
        <dbReference type="Proteomes" id="UP000187074"/>
    </source>
</evidence>
<dbReference type="PROSITE" id="PS51257">
    <property type="entry name" value="PROKAR_LIPOPROTEIN"/>
    <property type="match status" value="1"/>
</dbReference>
<dbReference type="Proteomes" id="UP000187074">
    <property type="component" value="Unassembled WGS sequence"/>
</dbReference>
<dbReference type="OrthoDB" id="2658167at2"/>
<evidence type="ECO:0000313" key="2">
    <source>
        <dbReference type="EMBL" id="OME86440.1"/>
    </source>
</evidence>
<feature type="region of interest" description="Disordered" evidence="1">
    <location>
        <begin position="21"/>
        <end position="46"/>
    </location>
</feature>
<sequence length="250" mass="27474">MKKEIGILMLLSAVLLSGCGSENSGSDKQGGTGESPNKQVTTQPIQDTNAKEKLIIASEENENVKLYAVNETDGQVQGVRVDVNGKQKEFDWNIVDTGTKPQLFYTDLTGDGKEEAVILIQTGRGTEFNTYDIHVLNAEDLSEIKVPNALDVAKEEVDSKVIQKADALDITVNIQGKEYKTTYPTQDDNYSDKLIFGAINIYSIENQKIVATVAGNVKQIEFVGSVIITYSYDSASNEFKAEKIEFDSEK</sequence>
<gene>
    <name evidence="2" type="ORF">BK123_32925</name>
</gene>
<accession>A0A1R1ALS1</accession>